<evidence type="ECO:0000256" key="1">
    <source>
        <dbReference type="PROSITE-ProRule" id="PRU00781"/>
    </source>
</evidence>
<accession>A0A978V5B8</accession>
<dbReference type="GO" id="GO:0046854">
    <property type="term" value="P:phosphatidylinositol phosphate biosynthetic process"/>
    <property type="evidence" value="ECO:0007669"/>
    <property type="project" value="TreeGrafter"/>
</dbReference>
<keyword evidence="1" id="KW-0418">Kinase</keyword>
<dbReference type="PANTHER" id="PTHR45748:SF4">
    <property type="entry name" value="1-PHOSPHATIDYLINOSITOL-3-PHOSPHATE 5-KINASE FAB1D-RELATED"/>
    <property type="match status" value="1"/>
</dbReference>
<evidence type="ECO:0000259" key="2">
    <source>
        <dbReference type="PROSITE" id="PS51455"/>
    </source>
</evidence>
<dbReference type="Pfam" id="PF01504">
    <property type="entry name" value="PIP5K"/>
    <property type="match status" value="1"/>
</dbReference>
<reference evidence="3" key="1">
    <citation type="journal article" date="2021" name="Front. Plant Sci.">
        <title>Chromosome-Scale Genome Assembly for Chinese Sour Jujube and Insights Into Its Genome Evolution and Domestication Signature.</title>
        <authorList>
            <person name="Shen L.-Y."/>
            <person name="Luo H."/>
            <person name="Wang X.-L."/>
            <person name="Wang X.-M."/>
            <person name="Qiu X.-J."/>
            <person name="Liu H."/>
            <person name="Zhou S.-S."/>
            <person name="Jia K.-H."/>
            <person name="Nie S."/>
            <person name="Bao Y.-T."/>
            <person name="Zhang R.-G."/>
            <person name="Yun Q.-Z."/>
            <person name="Chai Y.-H."/>
            <person name="Lu J.-Y."/>
            <person name="Li Y."/>
            <person name="Zhao S.-W."/>
            <person name="Mao J.-F."/>
            <person name="Jia S.-G."/>
            <person name="Mao Y.-M."/>
        </authorList>
    </citation>
    <scope>NUCLEOTIDE SEQUENCE</scope>
    <source>
        <strain evidence="3">AT0</strain>
        <tissue evidence="3">Leaf</tissue>
    </source>
</reference>
<dbReference type="GO" id="GO:0010008">
    <property type="term" value="C:endosome membrane"/>
    <property type="evidence" value="ECO:0007669"/>
    <property type="project" value="TreeGrafter"/>
</dbReference>
<dbReference type="Gene3D" id="3.30.800.10">
    <property type="entry name" value="Phosphatidylinositol Phosphate Kinase II Beta"/>
    <property type="match status" value="1"/>
</dbReference>
<evidence type="ECO:0000313" key="4">
    <source>
        <dbReference type="Proteomes" id="UP000813462"/>
    </source>
</evidence>
<comment type="caution">
    <text evidence="3">The sequence shown here is derived from an EMBL/GenBank/DDBJ whole genome shotgun (WGS) entry which is preliminary data.</text>
</comment>
<dbReference type="GO" id="GO:0005524">
    <property type="term" value="F:ATP binding"/>
    <property type="evidence" value="ECO:0007669"/>
    <property type="project" value="UniProtKB-UniRule"/>
</dbReference>
<dbReference type="InterPro" id="IPR002498">
    <property type="entry name" value="PInositol-4-P-4/5-kinase_core"/>
</dbReference>
<name>A0A978V5B8_ZIZJJ</name>
<gene>
    <name evidence="3" type="ORF">FEM48_Zijuj07G0150600</name>
</gene>
<keyword evidence="1" id="KW-0547">Nucleotide-binding</keyword>
<feature type="domain" description="PIPK" evidence="2">
    <location>
        <begin position="162"/>
        <end position="354"/>
    </location>
</feature>
<keyword evidence="1" id="KW-0067">ATP-binding</keyword>
<protein>
    <recommendedName>
        <fullName evidence="2">PIPK domain-containing protein</fullName>
    </recommendedName>
</protein>
<dbReference type="PROSITE" id="PS51455">
    <property type="entry name" value="PIPK"/>
    <property type="match status" value="1"/>
</dbReference>
<dbReference type="SUPFAM" id="SSF56104">
    <property type="entry name" value="SAICAR synthase-like"/>
    <property type="match status" value="1"/>
</dbReference>
<proteinExistence type="predicted"/>
<keyword evidence="1" id="KW-0808">Transferase</keyword>
<dbReference type="SMART" id="SM00330">
    <property type="entry name" value="PIPKc"/>
    <property type="match status" value="1"/>
</dbReference>
<dbReference type="InterPro" id="IPR027484">
    <property type="entry name" value="PInositol-4-P-5-kinase_N"/>
</dbReference>
<dbReference type="Proteomes" id="UP000813462">
    <property type="component" value="Unassembled WGS sequence"/>
</dbReference>
<dbReference type="EMBL" id="JAEACU010000007">
    <property type="protein sequence ID" value="KAH7522551.1"/>
    <property type="molecule type" value="Genomic_DNA"/>
</dbReference>
<evidence type="ECO:0000313" key="3">
    <source>
        <dbReference type="EMBL" id="KAH7522551.1"/>
    </source>
</evidence>
<organism evidence="3 4">
    <name type="scientific">Ziziphus jujuba var. spinosa</name>
    <dbReference type="NCBI Taxonomy" id="714518"/>
    <lineage>
        <taxon>Eukaryota</taxon>
        <taxon>Viridiplantae</taxon>
        <taxon>Streptophyta</taxon>
        <taxon>Embryophyta</taxon>
        <taxon>Tracheophyta</taxon>
        <taxon>Spermatophyta</taxon>
        <taxon>Magnoliopsida</taxon>
        <taxon>eudicotyledons</taxon>
        <taxon>Gunneridae</taxon>
        <taxon>Pentapetalae</taxon>
        <taxon>rosids</taxon>
        <taxon>fabids</taxon>
        <taxon>Rosales</taxon>
        <taxon>Rhamnaceae</taxon>
        <taxon>Paliureae</taxon>
        <taxon>Ziziphus</taxon>
    </lineage>
</organism>
<sequence>MAEIYTISMPTGMIQFSNVEHCNAQWKKLLMKGMSLLMEVWEALQKLKPRFEGTLTIRGSETAFSYIEEMLQEEQRDLQAYAEGWFWAPFAEIKGRNMKDFKKFGDIRSHSAEYLPTNIEFITRELKRVRVSFTSGEERHIAAVFKDELTSIVACALAFLKDRPLEDNPLGVNIADDNVAVQSEACTIVEDCLDGLSSLRSSVTTGTQHPRIRLAFGEKEEYTVRCPYAKQFRELRSRCCSSEVDFIASLSHCTEWDAEGGKSKAFFAKTLDERLILKGIHRNEYNSFLNFANAYFDYMTNVNEENQSCLARVLGIYQVIDNVKNLSHLLIVMENLSWHRNFSEQYDLKGIDIK</sequence>
<dbReference type="GO" id="GO:0000285">
    <property type="term" value="F:1-phosphatidylinositol-3-phosphate 5-kinase activity"/>
    <property type="evidence" value="ECO:0007669"/>
    <property type="project" value="TreeGrafter"/>
</dbReference>
<dbReference type="PANTHER" id="PTHR45748">
    <property type="entry name" value="1-PHOSPHATIDYLINOSITOL 3-PHOSPHATE 5-KINASE-RELATED"/>
    <property type="match status" value="1"/>
</dbReference>
<dbReference type="AlphaFoldDB" id="A0A978V5B8"/>